<dbReference type="PANTHER" id="PTHR18871">
    <property type="entry name" value="CENTROSOMAL PROTEIN OF 112 KDA"/>
    <property type="match status" value="1"/>
</dbReference>
<feature type="region of interest" description="Disordered" evidence="2">
    <location>
        <begin position="112"/>
        <end position="133"/>
    </location>
</feature>
<keyword evidence="5" id="KW-1185">Reference proteome</keyword>
<reference evidence="4" key="2">
    <citation type="submission" date="2025-09" db="UniProtKB">
        <authorList>
            <consortium name="Ensembl"/>
        </authorList>
    </citation>
    <scope>IDENTIFICATION</scope>
</reference>
<name>A0A9J8DNA6_CYPCA</name>
<evidence type="ECO:0000313" key="4">
    <source>
        <dbReference type="Ensembl" id="ENSCCRP00000181835.1"/>
    </source>
</evidence>
<dbReference type="PANTHER" id="PTHR18871:SF2">
    <property type="entry name" value="CENTROSOMAL PROTEIN OF 112 KDA"/>
    <property type="match status" value="1"/>
</dbReference>
<feature type="coiled-coil region" evidence="1">
    <location>
        <begin position="133"/>
        <end position="286"/>
    </location>
</feature>
<keyword evidence="1" id="KW-0175">Coiled coil</keyword>
<organism evidence="4 5">
    <name type="scientific">Cyprinus carpio carpio</name>
    <dbReference type="NCBI Taxonomy" id="630221"/>
    <lineage>
        <taxon>Eukaryota</taxon>
        <taxon>Metazoa</taxon>
        <taxon>Chordata</taxon>
        <taxon>Craniata</taxon>
        <taxon>Vertebrata</taxon>
        <taxon>Euteleostomi</taxon>
        <taxon>Actinopterygii</taxon>
        <taxon>Neopterygii</taxon>
        <taxon>Teleostei</taxon>
        <taxon>Ostariophysi</taxon>
        <taxon>Cypriniformes</taxon>
        <taxon>Cyprinidae</taxon>
        <taxon>Cyprininae</taxon>
        <taxon>Cyprinus</taxon>
    </lineage>
</organism>
<reference evidence="4" key="1">
    <citation type="submission" date="2025-08" db="UniProtKB">
        <authorList>
            <consortium name="Ensembl"/>
        </authorList>
    </citation>
    <scope>IDENTIFICATION</scope>
</reference>
<dbReference type="InterPro" id="IPR055310">
    <property type="entry name" value="CEP112"/>
</dbReference>
<evidence type="ECO:0000259" key="3">
    <source>
        <dbReference type="Pfam" id="PF14846"/>
    </source>
</evidence>
<dbReference type="InterPro" id="IPR027831">
    <property type="entry name" value="DUF4485"/>
</dbReference>
<dbReference type="Pfam" id="PF14846">
    <property type="entry name" value="DUF4485"/>
    <property type="match status" value="1"/>
</dbReference>
<feature type="compositionally biased region" description="Polar residues" evidence="2">
    <location>
        <begin position="113"/>
        <end position="127"/>
    </location>
</feature>
<feature type="domain" description="DUF4485" evidence="3">
    <location>
        <begin position="17"/>
        <end position="81"/>
    </location>
</feature>
<feature type="compositionally biased region" description="Polar residues" evidence="2">
    <location>
        <begin position="654"/>
        <end position="667"/>
    </location>
</feature>
<dbReference type="Ensembl" id="ENSCCRT00000114794.1">
    <property type="protein sequence ID" value="ENSCCRP00000181835.1"/>
    <property type="gene ID" value="ENSCCRG00000061660.1"/>
</dbReference>
<dbReference type="AlphaFoldDB" id="A0A9J8DNA6"/>
<accession>A0A9J8DNA6</accession>
<protein>
    <submittedName>
        <fullName evidence="4">Centrosomal protein 112</fullName>
    </submittedName>
</protein>
<dbReference type="Proteomes" id="UP001108240">
    <property type="component" value="Unplaced"/>
</dbReference>
<feature type="coiled-coil region" evidence="1">
    <location>
        <begin position="573"/>
        <end position="614"/>
    </location>
</feature>
<dbReference type="Gene3D" id="1.20.5.340">
    <property type="match status" value="1"/>
</dbReference>
<evidence type="ECO:0000256" key="2">
    <source>
        <dbReference type="SAM" id="MobiDB-lite"/>
    </source>
</evidence>
<feature type="region of interest" description="Disordered" evidence="2">
    <location>
        <begin position="652"/>
        <end position="685"/>
    </location>
</feature>
<feature type="coiled-coil region" evidence="1">
    <location>
        <begin position="406"/>
        <end position="524"/>
    </location>
</feature>
<evidence type="ECO:0000256" key="1">
    <source>
        <dbReference type="SAM" id="Coils"/>
    </source>
</evidence>
<evidence type="ECO:0000313" key="5">
    <source>
        <dbReference type="Proteomes" id="UP001108240"/>
    </source>
</evidence>
<feature type="coiled-coil region" evidence="1">
    <location>
        <begin position="329"/>
        <end position="356"/>
    </location>
</feature>
<proteinExistence type="predicted"/>
<sequence length="771" mass="90247">LKKDYKKMYVLRNHICPSERQRCALWIKKLCEPETCGSGLTGRKSRNMYSRLLLQMLRKGVLEGPFTHKPEAGSLKTLPTYMSIYLDEPLLGRSQEQRSAVLPDWVSGELGQTDGSWSTSPLSNSHSVYRGKQKEADETIQKLEKRVQSLLRESQVIRQTKEKQISELKKMSDQSAEFLKNEWEKKLHAAVAEMEQEKFELQKKHTDNIQELLEDTNQRLANMEAEYSSQTQATEQMLHELETRVKQLSVEVENGNLLRQKVTQEKAELEIHIASVSAELQEANHSLLGFGTELISVFLMSEIVCNLTVYGFIAYYGCSLSCCQASEVIEDLEQTVIHLKQQIQEAENRRQKQLRVSRSHFFTPFHTDSKASVVVLQAHVYTQGDPIFFFFFLCCRDKEEQLVRLRDSQRRQAQQAESALESFKKQVELSSEKTYADMKQQMEKVEADLIHSKSRREKQSKEFSYQLEELQRRYEQQIVELKLQHEQERTHLLQTHNAEKDSLVQDHQQEIDSLDKQARAAMVQQQTQTQEWRKRNAQTISDLEDQVYSLRKELLAAHSQTKQQLTELGVLREEERQRAAQDQQAALDQLRAEMDQVRQDLERTHKAERELAQEKTNSRFKHLEKEYNQKLAKSAQVIAELQTSLSSVKEDSRQAQQSLERQLQEAQSRWDEERRQLNRNADQTSKVLQERVESLQRQLHAVEKKLMRRELEYQEQITHVRQECESKIKGLIPAELQQELEDTITSLKSQVIKNSHWTHINTYMLVFKYIL</sequence>
<dbReference type="GeneTree" id="ENSGT00390000006544"/>